<feature type="domain" description="PP1-binding" evidence="8">
    <location>
        <begin position="157"/>
        <end position="218"/>
    </location>
</feature>
<evidence type="ECO:0000256" key="4">
    <source>
        <dbReference type="ARBA" id="ARBA00022843"/>
    </source>
</evidence>
<keyword evidence="2" id="KW-1017">Isopeptide bond</keyword>
<keyword evidence="10" id="KW-1185">Reference proteome</keyword>
<keyword evidence="5" id="KW-0539">Nucleus</keyword>
<proteinExistence type="predicted"/>
<dbReference type="GO" id="GO:0005634">
    <property type="term" value="C:nucleus"/>
    <property type="evidence" value="ECO:0007669"/>
    <property type="project" value="UniProtKB-SubCell"/>
</dbReference>
<comment type="subcellular location">
    <subcellularLocation>
        <location evidence="1">Nucleus</location>
    </subcellularLocation>
</comment>
<dbReference type="Pfam" id="PF15276">
    <property type="entry name" value="PP1_bind"/>
    <property type="match status" value="1"/>
</dbReference>
<dbReference type="Proteomes" id="UP000694397">
    <property type="component" value="Chromosome 12"/>
</dbReference>
<evidence type="ECO:0000256" key="7">
    <source>
        <dbReference type="SAM" id="MobiDB-lite"/>
    </source>
</evidence>
<keyword evidence="4" id="KW-0832">Ubl conjugation</keyword>
<dbReference type="GO" id="GO:0005694">
    <property type="term" value="C:chromosome"/>
    <property type="evidence" value="ECO:0007669"/>
    <property type="project" value="TreeGrafter"/>
</dbReference>
<evidence type="ECO:0000256" key="3">
    <source>
        <dbReference type="ARBA" id="ARBA00022553"/>
    </source>
</evidence>
<name>A0A8C9WPG0_SCLFO</name>
<organism evidence="9 10">
    <name type="scientific">Scleropages formosus</name>
    <name type="common">Asian bonytongue</name>
    <name type="synonym">Osteoglossum formosum</name>
    <dbReference type="NCBI Taxonomy" id="113540"/>
    <lineage>
        <taxon>Eukaryota</taxon>
        <taxon>Metazoa</taxon>
        <taxon>Chordata</taxon>
        <taxon>Craniata</taxon>
        <taxon>Vertebrata</taxon>
        <taxon>Euteleostomi</taxon>
        <taxon>Actinopterygii</taxon>
        <taxon>Neopterygii</taxon>
        <taxon>Teleostei</taxon>
        <taxon>Osteoglossocephala</taxon>
        <taxon>Osteoglossomorpha</taxon>
        <taxon>Osteoglossiformes</taxon>
        <taxon>Osteoglossidae</taxon>
        <taxon>Scleropages</taxon>
    </lineage>
</organism>
<dbReference type="PANTHER" id="PTHR21603">
    <property type="entry name" value="ANTIGEN KI-67-LIKE PROTEIN"/>
    <property type="match status" value="1"/>
</dbReference>
<keyword evidence="3" id="KW-0597">Phosphoprotein</keyword>
<feature type="compositionally biased region" description="Polar residues" evidence="7">
    <location>
        <begin position="127"/>
        <end position="145"/>
    </location>
</feature>
<evidence type="ECO:0000256" key="1">
    <source>
        <dbReference type="ARBA" id="ARBA00004123"/>
    </source>
</evidence>
<sequence length="551" mass="59994">MDSTVAEEMQGVITSVVTPEKNATLDFSQVSCSQLGISPQSFVLSAKAKDKSRLSKLKVRRRSSVGVRGSPETNALIRFIAQKRRQTPPSTPQVKSANRFLCSAHDLCFQELSSECTELDDAIYQSSADSPMLSTSSDSGQTQCQPVACSGDPSRNKKRVRFGAPLSPEFFDKNLPPSTPLQKGGTPAHASTSAGPQLRPLLKTPQRSTSHFPQPDFTSPVMGDLPTSSEGPGCAEAQFDPGEHQDENGQEVCLCPSSFLHKIWEDLRFRAVSIWSIFGRFSLNPSHLQASTNVVVKKRTSRNAAISAAKKLCKKKRWGNKEVDRSLYGKRDYASKNPALSPITEALSSASRSPTPQRHHSGNRLLGTALTETPQEADHPESMADRPQEVETLLQKHKVKSGAQGRVRGRRSSRVQPSLILDEAVVLGTQVDASAAELVNSVEPKGPEDPNVLGREMRKEGLLAQGCDLEKSVPCGNCSLPEWAQFSIEDVLQPLPRTQRCVRRSLRNQCSADSAEAGLAWVLHVSPAPSKPLHRRTKGCPTPTCPEEPAL</sequence>
<dbReference type="GeneTree" id="ENSGT00990000204853"/>
<dbReference type="GO" id="GO:0051983">
    <property type="term" value="P:regulation of chromosome segregation"/>
    <property type="evidence" value="ECO:0007669"/>
    <property type="project" value="TreeGrafter"/>
</dbReference>
<dbReference type="PANTHER" id="PTHR21603:SF16">
    <property type="entry name" value="CELL DIVISION CYCLE-ASSOCIATED PROTEIN 2"/>
    <property type="match status" value="1"/>
</dbReference>
<dbReference type="GO" id="GO:0007088">
    <property type="term" value="P:regulation of mitotic nuclear division"/>
    <property type="evidence" value="ECO:0007669"/>
    <property type="project" value="TreeGrafter"/>
</dbReference>
<evidence type="ECO:0000256" key="2">
    <source>
        <dbReference type="ARBA" id="ARBA00022499"/>
    </source>
</evidence>
<feature type="region of interest" description="Disordered" evidence="7">
    <location>
        <begin position="127"/>
        <end position="245"/>
    </location>
</feature>
<dbReference type="AlphaFoldDB" id="A0A8C9WPG0"/>
<reference evidence="9" key="2">
    <citation type="submission" date="2025-08" db="UniProtKB">
        <authorList>
            <consortium name="Ensembl"/>
        </authorList>
    </citation>
    <scope>IDENTIFICATION</scope>
</reference>
<keyword evidence="6" id="KW-0131">Cell cycle</keyword>
<gene>
    <name evidence="9" type="primary">cdca2</name>
</gene>
<evidence type="ECO:0000256" key="6">
    <source>
        <dbReference type="ARBA" id="ARBA00023306"/>
    </source>
</evidence>
<dbReference type="Ensembl" id="ENSSFOT00015068744.1">
    <property type="protein sequence ID" value="ENSSFOP00015077888.1"/>
    <property type="gene ID" value="ENSSFOG00015017836.2"/>
</dbReference>
<evidence type="ECO:0000259" key="8">
    <source>
        <dbReference type="Pfam" id="PF15276"/>
    </source>
</evidence>
<accession>A0A8C9WPG0</accession>
<evidence type="ECO:0000256" key="5">
    <source>
        <dbReference type="ARBA" id="ARBA00023242"/>
    </source>
</evidence>
<evidence type="ECO:0000313" key="10">
    <source>
        <dbReference type="Proteomes" id="UP000694397"/>
    </source>
</evidence>
<dbReference type="InterPro" id="IPR029334">
    <property type="entry name" value="PP1-bd"/>
</dbReference>
<evidence type="ECO:0000313" key="9">
    <source>
        <dbReference type="Ensembl" id="ENSSFOP00015077888.1"/>
    </source>
</evidence>
<feature type="region of interest" description="Disordered" evidence="7">
    <location>
        <begin position="529"/>
        <end position="551"/>
    </location>
</feature>
<protein>
    <submittedName>
        <fullName evidence="9">Uncharacterized LOC108940374</fullName>
    </submittedName>
</protein>
<reference evidence="9 10" key="1">
    <citation type="submission" date="2019-04" db="EMBL/GenBank/DDBJ databases">
        <authorList>
            <consortium name="Wellcome Sanger Institute Data Sharing"/>
        </authorList>
    </citation>
    <scope>NUCLEOTIDE SEQUENCE [LARGE SCALE GENOMIC DNA]</scope>
</reference>
<reference evidence="9" key="3">
    <citation type="submission" date="2025-09" db="UniProtKB">
        <authorList>
            <consortium name="Ensembl"/>
        </authorList>
    </citation>
    <scope>IDENTIFICATION</scope>
</reference>